<dbReference type="EMBL" id="MN739313">
    <property type="protein sequence ID" value="QHS98259.1"/>
    <property type="molecule type" value="Genomic_DNA"/>
</dbReference>
<dbReference type="GO" id="GO:0016567">
    <property type="term" value="P:protein ubiquitination"/>
    <property type="evidence" value="ECO:0007669"/>
    <property type="project" value="InterPro"/>
</dbReference>
<proteinExistence type="predicted"/>
<sequence>MKHRVHHKHSKYESITMSSCLICCENFTTGDRSEIHCQWCQFSACSTCCKTYILDQKATVCMNGAKNPDGTHVCRKGWTRKFVMDNFTKNWVEREWKRMNSTVMVEKEKALLPATMAVVENRKEIQVFKTEVNEINKQIALLESRRRALKHQISSGGSVITTKNASIGRKCMGQNCRGFLSSQWKCGLCEKWTCPDCHVIKGHGRYTDHTCDPDTVATVKLLDKDTKPCPSCATPIHKIEGCDQMWCTQCHTAFSWRRGTIETRIHNPHYYEWQRNQNQGVAPRNPGDFECGRNLADRSTLNFINQTLSTESLFKNLTNDDLVVLDTLKEKIPKIIRKTIHLEQHDGRKFDTTNPVDNVDLRVKYLLKQITEARFSTGIHTAYKAYEKKQDIRNVLQLQYQGVTDIIYRFADVLKSQVWGDYIDSHLIAKLLLISNEIDELTKYSNELLREHSTTYGCKKYTIWYDSGGWAVLF</sequence>
<evidence type="ECO:0000259" key="8">
    <source>
        <dbReference type="PROSITE" id="PS51873"/>
    </source>
</evidence>
<evidence type="ECO:0000256" key="7">
    <source>
        <dbReference type="SAM" id="Coils"/>
    </source>
</evidence>
<evidence type="ECO:0000256" key="4">
    <source>
        <dbReference type="ARBA" id="ARBA00022771"/>
    </source>
</evidence>
<dbReference type="InterPro" id="IPR044066">
    <property type="entry name" value="TRIAD_supradom"/>
</dbReference>
<dbReference type="PANTHER" id="PTHR11685">
    <property type="entry name" value="RBR FAMILY RING FINGER AND IBR DOMAIN-CONTAINING"/>
    <property type="match status" value="1"/>
</dbReference>
<protein>
    <recommendedName>
        <fullName evidence="8">RING-type domain-containing protein</fullName>
    </recommendedName>
</protein>
<dbReference type="GO" id="GO:0008270">
    <property type="term" value="F:zinc ion binding"/>
    <property type="evidence" value="ECO:0007669"/>
    <property type="project" value="UniProtKB-KW"/>
</dbReference>
<dbReference type="GO" id="GO:0004842">
    <property type="term" value="F:ubiquitin-protein transferase activity"/>
    <property type="evidence" value="ECO:0007669"/>
    <property type="project" value="InterPro"/>
</dbReference>
<name>A0A6C0C3C1_9ZZZZ</name>
<evidence type="ECO:0000313" key="9">
    <source>
        <dbReference type="EMBL" id="QHS98259.1"/>
    </source>
</evidence>
<evidence type="ECO:0000256" key="6">
    <source>
        <dbReference type="ARBA" id="ARBA00022833"/>
    </source>
</evidence>
<dbReference type="InterPro" id="IPR031127">
    <property type="entry name" value="E3_UB_ligase_RBR"/>
</dbReference>
<organism evidence="9">
    <name type="scientific">viral metagenome</name>
    <dbReference type="NCBI Taxonomy" id="1070528"/>
    <lineage>
        <taxon>unclassified sequences</taxon>
        <taxon>metagenomes</taxon>
        <taxon>organismal metagenomes</taxon>
    </lineage>
</organism>
<dbReference type="SUPFAM" id="SSF57850">
    <property type="entry name" value="RING/U-box"/>
    <property type="match status" value="1"/>
</dbReference>
<accession>A0A6C0C3C1</accession>
<evidence type="ECO:0000256" key="1">
    <source>
        <dbReference type="ARBA" id="ARBA00022679"/>
    </source>
</evidence>
<evidence type="ECO:0000256" key="3">
    <source>
        <dbReference type="ARBA" id="ARBA00022737"/>
    </source>
</evidence>
<keyword evidence="3" id="KW-0677">Repeat</keyword>
<feature type="coiled-coil region" evidence="7">
    <location>
        <begin position="125"/>
        <end position="152"/>
    </location>
</feature>
<keyword evidence="1" id="KW-0808">Transferase</keyword>
<evidence type="ECO:0000256" key="2">
    <source>
        <dbReference type="ARBA" id="ARBA00022723"/>
    </source>
</evidence>
<reference evidence="9" key="1">
    <citation type="journal article" date="2020" name="Nature">
        <title>Giant virus diversity and host interactions through global metagenomics.</title>
        <authorList>
            <person name="Schulz F."/>
            <person name="Roux S."/>
            <person name="Paez-Espino D."/>
            <person name="Jungbluth S."/>
            <person name="Walsh D.A."/>
            <person name="Denef V.J."/>
            <person name="McMahon K.D."/>
            <person name="Konstantinidis K.T."/>
            <person name="Eloe-Fadrosh E.A."/>
            <person name="Kyrpides N.C."/>
            <person name="Woyke T."/>
        </authorList>
    </citation>
    <scope>NUCLEOTIDE SEQUENCE</scope>
    <source>
        <strain evidence="9">GVMAG-M-3300020182-84</strain>
    </source>
</reference>
<keyword evidence="6" id="KW-0862">Zinc</keyword>
<keyword evidence="7" id="KW-0175">Coiled coil</keyword>
<keyword evidence="2" id="KW-0479">Metal-binding</keyword>
<dbReference type="AlphaFoldDB" id="A0A6C0C3C1"/>
<evidence type="ECO:0000256" key="5">
    <source>
        <dbReference type="ARBA" id="ARBA00022786"/>
    </source>
</evidence>
<keyword evidence="5" id="KW-0833">Ubl conjugation pathway</keyword>
<keyword evidence="4" id="KW-0863">Zinc-finger</keyword>
<feature type="domain" description="RING-type" evidence="8">
    <location>
        <begin position="16"/>
        <end position="280"/>
    </location>
</feature>
<dbReference type="Gene3D" id="1.20.120.1750">
    <property type="match status" value="1"/>
</dbReference>
<dbReference type="PROSITE" id="PS51873">
    <property type="entry name" value="TRIAD"/>
    <property type="match status" value="1"/>
</dbReference>